<protein>
    <recommendedName>
        <fullName evidence="3">B box-type domain-containing protein</fullName>
    </recommendedName>
</protein>
<sequence>MDTQTENLLDRLRQFYEKIVMNIVHVYFEREILDKTTSFYFFLHKHKHKLFHEYIPTVPCCQCQTGSQYKSTSKTGCLRESQFYVLYKCTTEDDSCQGKKIGTRRKEHCICKFDPKDVKVFQLDIILVSAIINTCCPQPLPANLKWIQKIKGVRNFLDHHGDASCLSKADFDDKWQILEKYSLLVANTTEESYMLGIRNRILSLKKENDVSFSLKEEFMNKLRNHTAVSEDTIGQINFQLDEIIFMLKISTFKYHLKPQKTIQFIYTGSLVIEITTSKIIVNNADALSADILSFLETFCKVTEINTNIGTLVDVEIFVTDVTLAEIPGTEKTGSSLGNCNTCYNRNVENAAYEWCINCQELYCSICASIHRATTCSAKHTIISVNSTSKHFPPNINLKTECKKHSKNLDFYCNIHKRIICIDCVRLNHYKCVDIVSIEKASINIKSSFWFVNTDTVVRKLELDIDHVLSGLLYDERNRKITKPDLESKILNTFQKSLSMEQAEVEVKPLTDLLFDYELSENACIQLTEIRNKSQTFIAIHKLTKDNNEVEKIFKETVDKLQEHNLHLELIDKYEFHDRIKKYETVQSKPIAQAGAQVHVSDIEHIRMSPTKSFVVNGIDINASARLTILGEYILIVHKNKIIFQNISGYFEHNITLQGTASDIAVINDKNVVVLLHNSIEKVNIMNKHTATVRKDPSETYRALSYFDKYLFVLSNFVIHITDLSGNIVKSFQNTETYQDNNYDPCIVAHDDQLFILSYSVESHLQCFDLNVKRLWHSIFKAMNLGVQMTIDSKGNLFIPSYYDESIGVLNIRDRFCKLMLTETTEFKSPRALYFDKGNCRIVALHGSHMCTVFDVSYM</sequence>
<evidence type="ECO:0000313" key="1">
    <source>
        <dbReference type="EMBL" id="CAC5365974.1"/>
    </source>
</evidence>
<dbReference type="GO" id="GO:0006513">
    <property type="term" value="P:protein monoubiquitination"/>
    <property type="evidence" value="ECO:0007669"/>
    <property type="project" value="TreeGrafter"/>
</dbReference>
<evidence type="ECO:0008006" key="3">
    <source>
        <dbReference type="Google" id="ProtNLM"/>
    </source>
</evidence>
<reference evidence="1 2" key="1">
    <citation type="submission" date="2020-06" db="EMBL/GenBank/DDBJ databases">
        <authorList>
            <person name="Li R."/>
            <person name="Bekaert M."/>
        </authorList>
    </citation>
    <scope>NUCLEOTIDE SEQUENCE [LARGE SCALE GENOMIC DNA]</scope>
    <source>
        <strain evidence="2">wild</strain>
    </source>
</reference>
<dbReference type="SUPFAM" id="SSF57845">
    <property type="entry name" value="B-box zinc-binding domain"/>
    <property type="match status" value="1"/>
</dbReference>
<dbReference type="OrthoDB" id="10340599at2759"/>
<name>A0A6J8AER5_MYTCO</name>
<dbReference type="AlphaFoldDB" id="A0A6J8AER5"/>
<dbReference type="PANTHER" id="PTHR25462">
    <property type="entry name" value="BONUS, ISOFORM C-RELATED"/>
    <property type="match status" value="1"/>
</dbReference>
<gene>
    <name evidence="1" type="ORF">MCOR_6446</name>
</gene>
<organism evidence="1 2">
    <name type="scientific">Mytilus coruscus</name>
    <name type="common">Sea mussel</name>
    <dbReference type="NCBI Taxonomy" id="42192"/>
    <lineage>
        <taxon>Eukaryota</taxon>
        <taxon>Metazoa</taxon>
        <taxon>Spiralia</taxon>
        <taxon>Lophotrochozoa</taxon>
        <taxon>Mollusca</taxon>
        <taxon>Bivalvia</taxon>
        <taxon>Autobranchia</taxon>
        <taxon>Pteriomorphia</taxon>
        <taxon>Mytilida</taxon>
        <taxon>Mytiloidea</taxon>
        <taxon>Mytilidae</taxon>
        <taxon>Mytilinae</taxon>
        <taxon>Mytilus</taxon>
    </lineage>
</organism>
<evidence type="ECO:0000313" key="2">
    <source>
        <dbReference type="Proteomes" id="UP000507470"/>
    </source>
</evidence>
<dbReference type="Proteomes" id="UP000507470">
    <property type="component" value="Unassembled WGS sequence"/>
</dbReference>
<accession>A0A6J8AER5</accession>
<dbReference type="InterPro" id="IPR047153">
    <property type="entry name" value="TRIM45/56/19-like"/>
</dbReference>
<dbReference type="SUPFAM" id="SSF63825">
    <property type="entry name" value="YWTD domain"/>
    <property type="match status" value="1"/>
</dbReference>
<dbReference type="EMBL" id="CACVKT020001210">
    <property type="protein sequence ID" value="CAC5365974.1"/>
    <property type="molecule type" value="Genomic_DNA"/>
</dbReference>
<dbReference type="Gene3D" id="3.30.160.60">
    <property type="entry name" value="Classic Zinc Finger"/>
    <property type="match status" value="1"/>
</dbReference>
<dbReference type="GO" id="GO:0061630">
    <property type="term" value="F:ubiquitin protein ligase activity"/>
    <property type="evidence" value="ECO:0007669"/>
    <property type="project" value="TreeGrafter"/>
</dbReference>
<dbReference type="CDD" id="cd19757">
    <property type="entry name" value="Bbox1"/>
    <property type="match status" value="1"/>
</dbReference>
<keyword evidence="2" id="KW-1185">Reference proteome</keyword>
<proteinExistence type="predicted"/>
<dbReference type="PANTHER" id="PTHR25462:SF229">
    <property type="entry name" value="TRANSCRIPTION INTERMEDIARY FACTOR 1-BETA"/>
    <property type="match status" value="1"/>
</dbReference>